<feature type="transmembrane region" description="Helical" evidence="4">
    <location>
        <begin position="246"/>
        <end position="266"/>
    </location>
</feature>
<feature type="transmembrane region" description="Helical" evidence="4">
    <location>
        <begin position="278"/>
        <end position="300"/>
    </location>
</feature>
<dbReference type="InParanoid" id="A0A1Y2FJF6"/>
<feature type="transmembrane region" description="Helical" evidence="4">
    <location>
        <begin position="159"/>
        <end position="179"/>
    </location>
</feature>
<feature type="transmembrane region" description="Helical" evidence="4">
    <location>
        <begin position="119"/>
        <end position="139"/>
    </location>
</feature>
<dbReference type="InterPro" id="IPR011701">
    <property type="entry name" value="MFS"/>
</dbReference>
<feature type="transmembrane region" description="Helical" evidence="4">
    <location>
        <begin position="186"/>
        <end position="205"/>
    </location>
</feature>
<keyword evidence="4" id="KW-0472">Membrane</keyword>
<dbReference type="PANTHER" id="PTHR11360:SF234">
    <property type="entry name" value="MFS-TYPE TRANSPORTER DBAD-RELATED"/>
    <property type="match status" value="1"/>
</dbReference>
<protein>
    <submittedName>
        <fullName evidence="5">Major facilitator superfamily domain-containing protein</fullName>
    </submittedName>
</protein>
<evidence type="ECO:0000313" key="5">
    <source>
        <dbReference type="EMBL" id="ORY83514.1"/>
    </source>
</evidence>
<dbReference type="InterPro" id="IPR036259">
    <property type="entry name" value="MFS_trans_sf"/>
</dbReference>
<proteinExistence type="inferred from homology"/>
<dbReference type="Proteomes" id="UP000193467">
    <property type="component" value="Unassembled WGS sequence"/>
</dbReference>
<comment type="similarity">
    <text evidence="2">Belongs to the major facilitator superfamily. Monocarboxylate porter (TC 2.A.1.13) family.</text>
</comment>
<dbReference type="InterPro" id="IPR050327">
    <property type="entry name" value="Proton-linked_MCT"/>
</dbReference>
<keyword evidence="4" id="KW-0812">Transmembrane</keyword>
<dbReference type="Gene3D" id="1.20.1250.20">
    <property type="entry name" value="MFS general substrate transporter like domains"/>
    <property type="match status" value="2"/>
</dbReference>
<feature type="transmembrane region" description="Helical" evidence="4">
    <location>
        <begin position="416"/>
        <end position="438"/>
    </location>
</feature>
<evidence type="ECO:0000313" key="6">
    <source>
        <dbReference type="Proteomes" id="UP000193467"/>
    </source>
</evidence>
<sequence>MAATPTSASPSSLFPSASAPPPLNASRSESRASSRVSSSSASLTAAAAPSNPSKHLIDPPTLQPVHSTPKASELGVLALPGGLLDGALPSDAPLEEKGDLEVQLEKVEEDVYPDGGLKAWSVVLGAWCISFVSWGWVNTSGVLQSYYSTHQLRDKSPDAIAWIGSLELFLVLACGVLVGRLFDAGFLRSLLLLATVIYCVGMFSLPYCQTYVQIFLSQGLACGLAPGLAFIPAVSSISHWFKKRRGAVLGLFATGASIGGLVYPILLNKLLYNPQVGFAWAIRAAGFLTLGMLLIACTTLRARLPPRKGGAFFDIKVFKDPAYAFITAGASIVMMGLYTPMVYAQEYAEQEKLGSTARLYSLSILSAASVFGRLIPNWMADYFGPITVLGLNTIASAILVSLWIPMGKTDAGLIVWAILFGFASGTQVSMAPACIASITENMNTIGIRMAMCYLCVAVVALPGTPIAGALISAQGGETYLGAACFAGGCVGIGAMFFLIARRLVVKRKGTPWV</sequence>
<evidence type="ECO:0000256" key="4">
    <source>
        <dbReference type="SAM" id="Phobius"/>
    </source>
</evidence>
<name>A0A1Y2FJF6_9BASI</name>
<dbReference type="AlphaFoldDB" id="A0A1Y2FJF6"/>
<organism evidence="5 6">
    <name type="scientific">Leucosporidium creatinivorum</name>
    <dbReference type="NCBI Taxonomy" id="106004"/>
    <lineage>
        <taxon>Eukaryota</taxon>
        <taxon>Fungi</taxon>
        <taxon>Dikarya</taxon>
        <taxon>Basidiomycota</taxon>
        <taxon>Pucciniomycotina</taxon>
        <taxon>Microbotryomycetes</taxon>
        <taxon>Leucosporidiales</taxon>
        <taxon>Leucosporidium</taxon>
    </lineage>
</organism>
<comment type="subcellular location">
    <subcellularLocation>
        <location evidence="1">Membrane</location>
        <topology evidence="1">Multi-pass membrane protein</topology>
    </subcellularLocation>
</comment>
<gene>
    <name evidence="5" type="ORF">BCR35DRAFT_321222</name>
</gene>
<reference evidence="5" key="1">
    <citation type="submission" date="2016-07" db="EMBL/GenBank/DDBJ databases">
        <title>Pervasive Adenine N6-methylation of Active Genes in Fungi.</title>
        <authorList>
            <consortium name="DOE Joint Genome Institute"/>
            <person name="Mondo S.J."/>
            <person name="Dannebaum R.O."/>
            <person name="Kuo R.C."/>
            <person name="Labutti K."/>
            <person name="Haridas S."/>
            <person name="Kuo A."/>
            <person name="Salamov A."/>
            <person name="Ahrendt S.R."/>
            <person name="Lipzen A."/>
            <person name="Sullivan W."/>
            <person name="Andreopoulos W.B."/>
            <person name="Clum A."/>
            <person name="Lindquist E."/>
            <person name="Daum C."/>
            <person name="Ramamoorthy G.K."/>
            <person name="Gryganskyi A."/>
            <person name="Culley D."/>
            <person name="Magnuson J.K."/>
            <person name="James T.Y."/>
            <person name="O'Malley M.A."/>
            <person name="Stajich J.E."/>
            <person name="Spatafora J.W."/>
            <person name="Visel A."/>
            <person name="Grigoriev I.V."/>
        </authorList>
    </citation>
    <scope>NUCLEOTIDE SEQUENCE [LARGE SCALE GENOMIC DNA]</scope>
    <source>
        <strain evidence="5">62-1032</strain>
    </source>
</reference>
<keyword evidence="4" id="KW-1133">Transmembrane helix</keyword>
<dbReference type="Pfam" id="PF07690">
    <property type="entry name" value="MFS_1"/>
    <property type="match status" value="1"/>
</dbReference>
<evidence type="ECO:0000256" key="1">
    <source>
        <dbReference type="ARBA" id="ARBA00004141"/>
    </source>
</evidence>
<dbReference type="PANTHER" id="PTHR11360">
    <property type="entry name" value="MONOCARBOXYLATE TRANSPORTER"/>
    <property type="match status" value="1"/>
</dbReference>
<dbReference type="GO" id="GO:0022857">
    <property type="term" value="F:transmembrane transporter activity"/>
    <property type="evidence" value="ECO:0007669"/>
    <property type="project" value="InterPro"/>
</dbReference>
<feature type="transmembrane region" description="Helical" evidence="4">
    <location>
        <begin position="359"/>
        <end position="375"/>
    </location>
</feature>
<feature type="transmembrane region" description="Helical" evidence="4">
    <location>
        <begin position="450"/>
        <end position="473"/>
    </location>
</feature>
<dbReference type="SUPFAM" id="SSF103473">
    <property type="entry name" value="MFS general substrate transporter"/>
    <property type="match status" value="1"/>
</dbReference>
<feature type="transmembrane region" description="Helical" evidence="4">
    <location>
        <begin position="382"/>
        <end position="404"/>
    </location>
</feature>
<feature type="transmembrane region" description="Helical" evidence="4">
    <location>
        <begin position="211"/>
        <end position="234"/>
    </location>
</feature>
<dbReference type="EMBL" id="MCGR01000019">
    <property type="protein sequence ID" value="ORY83514.1"/>
    <property type="molecule type" value="Genomic_DNA"/>
</dbReference>
<dbReference type="OrthoDB" id="6509908at2759"/>
<keyword evidence="6" id="KW-1185">Reference proteome</keyword>
<feature type="transmembrane region" description="Helical" evidence="4">
    <location>
        <begin position="321"/>
        <end position="339"/>
    </location>
</feature>
<feature type="transmembrane region" description="Helical" evidence="4">
    <location>
        <begin position="479"/>
        <end position="500"/>
    </location>
</feature>
<feature type="compositionally biased region" description="Low complexity" evidence="3">
    <location>
        <begin position="24"/>
        <end position="50"/>
    </location>
</feature>
<evidence type="ECO:0000256" key="2">
    <source>
        <dbReference type="ARBA" id="ARBA00006727"/>
    </source>
</evidence>
<dbReference type="GO" id="GO:0016020">
    <property type="term" value="C:membrane"/>
    <property type="evidence" value="ECO:0007669"/>
    <property type="project" value="UniProtKB-SubCell"/>
</dbReference>
<comment type="caution">
    <text evidence="5">The sequence shown here is derived from an EMBL/GenBank/DDBJ whole genome shotgun (WGS) entry which is preliminary data.</text>
</comment>
<feature type="compositionally biased region" description="Low complexity" evidence="3">
    <location>
        <begin position="1"/>
        <end position="17"/>
    </location>
</feature>
<feature type="region of interest" description="Disordered" evidence="3">
    <location>
        <begin position="1"/>
        <end position="68"/>
    </location>
</feature>
<evidence type="ECO:0000256" key="3">
    <source>
        <dbReference type="SAM" id="MobiDB-lite"/>
    </source>
</evidence>
<accession>A0A1Y2FJF6</accession>